<dbReference type="PROSITE" id="PS50966">
    <property type="entry name" value="ZF_SWIM"/>
    <property type="match status" value="1"/>
</dbReference>
<dbReference type="PANTHER" id="PTHR31973">
    <property type="entry name" value="POLYPROTEIN, PUTATIVE-RELATED"/>
    <property type="match status" value="1"/>
</dbReference>
<dbReference type="SMART" id="SM00575">
    <property type="entry name" value="ZnF_PMZ"/>
    <property type="match status" value="1"/>
</dbReference>
<accession>A0ABD0ZZE2</accession>
<dbReference type="GO" id="GO:0008270">
    <property type="term" value="F:zinc ion binding"/>
    <property type="evidence" value="ECO:0007669"/>
    <property type="project" value="UniProtKB-KW"/>
</dbReference>
<keyword evidence="1" id="KW-0479">Metal-binding</keyword>
<dbReference type="InterPro" id="IPR006564">
    <property type="entry name" value="Znf_PMZ"/>
</dbReference>
<dbReference type="AlphaFoldDB" id="A0ABD0ZZE2"/>
<evidence type="ECO:0000313" key="8">
    <source>
        <dbReference type="Proteomes" id="UP001558713"/>
    </source>
</evidence>
<feature type="compositionally biased region" description="Basic and acidic residues" evidence="5">
    <location>
        <begin position="111"/>
        <end position="121"/>
    </location>
</feature>
<evidence type="ECO:0000256" key="3">
    <source>
        <dbReference type="ARBA" id="ARBA00022833"/>
    </source>
</evidence>
<evidence type="ECO:0000256" key="1">
    <source>
        <dbReference type="ARBA" id="ARBA00022723"/>
    </source>
</evidence>
<reference evidence="7 8" key="1">
    <citation type="submission" date="2024-04" db="EMBL/GenBank/DDBJ databases">
        <title>Genome assembly C_amara_ONT_v2.</title>
        <authorList>
            <person name="Yant L."/>
            <person name="Moore C."/>
            <person name="Slenker M."/>
        </authorList>
    </citation>
    <scope>NUCLEOTIDE SEQUENCE [LARGE SCALE GENOMIC DNA]</scope>
    <source>
        <tissue evidence="7">Leaf</tissue>
    </source>
</reference>
<protein>
    <recommendedName>
        <fullName evidence="6">SWIM-type domain-containing protein</fullName>
    </recommendedName>
</protein>
<evidence type="ECO:0000256" key="4">
    <source>
        <dbReference type="PROSITE-ProRule" id="PRU00325"/>
    </source>
</evidence>
<dbReference type="PANTHER" id="PTHR31973:SF187">
    <property type="entry name" value="MUTATOR TRANSPOSASE MUDRA PROTEIN"/>
    <property type="match status" value="1"/>
</dbReference>
<proteinExistence type="predicted"/>
<dbReference type="EMBL" id="JBANAX010000635">
    <property type="protein sequence ID" value="KAL1199978.1"/>
    <property type="molecule type" value="Genomic_DNA"/>
</dbReference>
<sequence length="128" mass="14738">MTFPSTINKFQVKGDVIDFDADLENRTCSCRKFQLSKIPCKHAIKGALERDIEIHTLADELYTTTAWRAAYEESINPIAVPEDEWHVPPIVEDDKVLPPATRRRPGRSKQRRYEIVEDKIRSSKGMPI</sequence>
<feature type="compositionally biased region" description="Basic residues" evidence="5">
    <location>
        <begin position="101"/>
        <end position="110"/>
    </location>
</feature>
<keyword evidence="2 4" id="KW-0863">Zinc-finger</keyword>
<evidence type="ECO:0000256" key="5">
    <source>
        <dbReference type="SAM" id="MobiDB-lite"/>
    </source>
</evidence>
<dbReference type="InterPro" id="IPR007527">
    <property type="entry name" value="Znf_SWIM"/>
</dbReference>
<organism evidence="7 8">
    <name type="scientific">Cardamine amara subsp. amara</name>
    <dbReference type="NCBI Taxonomy" id="228776"/>
    <lineage>
        <taxon>Eukaryota</taxon>
        <taxon>Viridiplantae</taxon>
        <taxon>Streptophyta</taxon>
        <taxon>Embryophyta</taxon>
        <taxon>Tracheophyta</taxon>
        <taxon>Spermatophyta</taxon>
        <taxon>Magnoliopsida</taxon>
        <taxon>eudicotyledons</taxon>
        <taxon>Gunneridae</taxon>
        <taxon>Pentapetalae</taxon>
        <taxon>rosids</taxon>
        <taxon>malvids</taxon>
        <taxon>Brassicales</taxon>
        <taxon>Brassicaceae</taxon>
        <taxon>Cardamineae</taxon>
        <taxon>Cardamine</taxon>
    </lineage>
</organism>
<keyword evidence="8" id="KW-1185">Reference proteome</keyword>
<feature type="region of interest" description="Disordered" evidence="5">
    <location>
        <begin position="96"/>
        <end position="128"/>
    </location>
</feature>
<evidence type="ECO:0000256" key="2">
    <source>
        <dbReference type="ARBA" id="ARBA00022771"/>
    </source>
</evidence>
<comment type="caution">
    <text evidence="7">The sequence shown here is derived from an EMBL/GenBank/DDBJ whole genome shotgun (WGS) entry which is preliminary data.</text>
</comment>
<evidence type="ECO:0000313" key="7">
    <source>
        <dbReference type="EMBL" id="KAL1199978.1"/>
    </source>
</evidence>
<feature type="domain" description="SWIM-type" evidence="6">
    <location>
        <begin position="19"/>
        <end position="51"/>
    </location>
</feature>
<dbReference type="Proteomes" id="UP001558713">
    <property type="component" value="Unassembled WGS sequence"/>
</dbReference>
<gene>
    <name evidence="7" type="ORF">V5N11_000465</name>
</gene>
<evidence type="ECO:0000259" key="6">
    <source>
        <dbReference type="PROSITE" id="PS50966"/>
    </source>
</evidence>
<name>A0ABD0ZZE2_CARAN</name>
<dbReference type="Pfam" id="PF04434">
    <property type="entry name" value="SWIM"/>
    <property type="match status" value="1"/>
</dbReference>
<keyword evidence="3" id="KW-0862">Zinc</keyword>